<protein>
    <submittedName>
        <fullName evidence="2">Uncharacterized protein</fullName>
    </submittedName>
</protein>
<evidence type="ECO:0000256" key="1">
    <source>
        <dbReference type="SAM" id="Phobius"/>
    </source>
</evidence>
<accession>A0A2M9F2W9</accession>
<reference evidence="2 3" key="1">
    <citation type="submission" date="2017-10" db="EMBL/GenBank/DDBJ databases">
        <title>Draft genome of Chryseomicrobium casticus sp. nov.</title>
        <authorList>
            <person name="Chakraborty R."/>
            <person name="Saha T."/>
        </authorList>
    </citation>
    <scope>NUCLEOTIDE SEQUENCE [LARGE SCALE GENOMIC DNA]</scope>
    <source>
        <strain evidence="2 3">ET03</strain>
    </source>
</reference>
<feature type="transmembrane region" description="Helical" evidence="1">
    <location>
        <begin position="43"/>
        <end position="60"/>
    </location>
</feature>
<dbReference type="EMBL" id="PCGR01000001">
    <property type="protein sequence ID" value="PJK17810.1"/>
    <property type="molecule type" value="Genomic_DNA"/>
</dbReference>
<proteinExistence type="predicted"/>
<keyword evidence="1" id="KW-1133">Transmembrane helix</keyword>
<organism evidence="2 3">
    <name type="scientific">Chryseomicrobium excrementi</name>
    <dbReference type="NCBI Taxonomy" id="2041346"/>
    <lineage>
        <taxon>Bacteria</taxon>
        <taxon>Bacillati</taxon>
        <taxon>Bacillota</taxon>
        <taxon>Bacilli</taxon>
        <taxon>Bacillales</taxon>
        <taxon>Caryophanaceae</taxon>
        <taxon>Chryseomicrobium</taxon>
    </lineage>
</organism>
<name>A0A2M9F2W9_9BACL</name>
<dbReference type="AlphaFoldDB" id="A0A2M9F2W9"/>
<dbReference type="RefSeq" id="WP_100352665.1">
    <property type="nucleotide sequence ID" value="NZ_PCGR01000001.1"/>
</dbReference>
<keyword evidence="3" id="KW-1185">Reference proteome</keyword>
<keyword evidence="1" id="KW-0472">Membrane</keyword>
<gene>
    <name evidence="2" type="ORF">CQS04_02735</name>
</gene>
<evidence type="ECO:0000313" key="3">
    <source>
        <dbReference type="Proteomes" id="UP000228680"/>
    </source>
</evidence>
<feature type="transmembrane region" description="Helical" evidence="1">
    <location>
        <begin position="96"/>
        <end position="113"/>
    </location>
</feature>
<feature type="transmembrane region" description="Helical" evidence="1">
    <location>
        <begin position="5"/>
        <end position="23"/>
    </location>
</feature>
<evidence type="ECO:0000313" key="2">
    <source>
        <dbReference type="EMBL" id="PJK17810.1"/>
    </source>
</evidence>
<feature type="transmembrane region" description="Helical" evidence="1">
    <location>
        <begin position="67"/>
        <end position="84"/>
    </location>
</feature>
<dbReference type="Proteomes" id="UP000228680">
    <property type="component" value="Unassembled WGS sequence"/>
</dbReference>
<keyword evidence="1" id="KW-0812">Transmembrane</keyword>
<comment type="caution">
    <text evidence="2">The sequence shown here is derived from an EMBL/GenBank/DDBJ whole genome shotgun (WGS) entry which is preliminary data.</text>
</comment>
<sequence>MKQLFMQWWVVFVVTSGGWYLLYSQFPQVTMHPTLKTFVSSSGFRYALYTVLILIVFMKLHPSVRMIVKLALAFGLCSMAYFSIPSLRLNGFEQYTMQFFFLLCGSCILWFVLHHKAIGWKVLASILLVTHLRVSISALN</sequence>